<dbReference type="GO" id="GO:0003993">
    <property type="term" value="F:acid phosphatase activity"/>
    <property type="evidence" value="ECO:0007669"/>
    <property type="project" value="UniProtKB-EC"/>
</dbReference>
<dbReference type="AlphaFoldDB" id="A0A9P0H2U0"/>
<evidence type="ECO:0000256" key="2">
    <source>
        <dbReference type="ARBA" id="ARBA00005375"/>
    </source>
</evidence>
<keyword evidence="7" id="KW-0325">Glycoprotein</keyword>
<sequence>MVAYVKGVLFVSLLICYIGYCQSNNENAKSTLVKVFVALRHGSRAPKFETYDDHNYKKDDERFWPDGPGELTKNGKQEAFEIGQKLRTRYSAFLGDYYKTKDFRAFSTLKERTIMSAELVAAAIFPPNGYQKWNNKLLWQPVPVFPDYVINGNDDNVCKWFLPVSRAEMKNTSASEFGFDKDDLRVLQDNIGLLYDEDPFNFMSKLWDVWDTLFFQDKGNLTLPQWTNTLYPNKMSAAVLKFVKFYLSGSTTRKIAFVGPYAKALASYFTEGQKKMELHVWHDMNIIGLLTTLGIEIDKYPDTTATVAIELHKNNEEYYFEVYYYSNYKENIPKLTKMPCGTTCESNIVIERFQTYAKTNFEELCTKNITLSVINLV</sequence>
<keyword evidence="5" id="KW-0378">Hydrolase</keyword>
<reference evidence="9" key="1">
    <citation type="submission" date="2022-01" db="EMBL/GenBank/DDBJ databases">
        <authorList>
            <person name="King R."/>
        </authorList>
    </citation>
    <scope>NUCLEOTIDE SEQUENCE</scope>
</reference>
<dbReference type="Pfam" id="PF00328">
    <property type="entry name" value="His_Phos_2"/>
    <property type="match status" value="1"/>
</dbReference>
<evidence type="ECO:0000256" key="5">
    <source>
        <dbReference type="ARBA" id="ARBA00022801"/>
    </source>
</evidence>
<evidence type="ECO:0000256" key="8">
    <source>
        <dbReference type="SAM" id="SignalP"/>
    </source>
</evidence>
<dbReference type="PANTHER" id="PTHR11567:SF211">
    <property type="entry name" value="PROSTATIC ACID PHOSPHATASE"/>
    <property type="match status" value="1"/>
</dbReference>
<dbReference type="OrthoDB" id="6607316at2759"/>
<gene>
    <name evidence="9" type="ORF">NEZAVI_LOCUS5718</name>
</gene>
<dbReference type="InterPro" id="IPR029033">
    <property type="entry name" value="His_PPase_superfam"/>
</dbReference>
<dbReference type="EC" id="3.1.3.2" evidence="3"/>
<evidence type="ECO:0000256" key="7">
    <source>
        <dbReference type="ARBA" id="ARBA00023180"/>
    </source>
</evidence>
<protein>
    <recommendedName>
        <fullName evidence="3">acid phosphatase</fullName>
        <ecNumber evidence="3">3.1.3.2</ecNumber>
    </recommendedName>
</protein>
<keyword evidence="6" id="KW-1015">Disulfide bond</keyword>
<dbReference type="PANTHER" id="PTHR11567">
    <property type="entry name" value="ACID PHOSPHATASE-RELATED"/>
    <property type="match status" value="1"/>
</dbReference>
<dbReference type="EMBL" id="OV725079">
    <property type="protein sequence ID" value="CAH1395443.1"/>
    <property type="molecule type" value="Genomic_DNA"/>
</dbReference>
<evidence type="ECO:0000256" key="3">
    <source>
        <dbReference type="ARBA" id="ARBA00012646"/>
    </source>
</evidence>
<name>A0A9P0H2U0_NEZVI</name>
<dbReference type="InterPro" id="IPR050645">
    <property type="entry name" value="Histidine_acid_phosphatase"/>
</dbReference>
<evidence type="ECO:0000256" key="6">
    <source>
        <dbReference type="ARBA" id="ARBA00023157"/>
    </source>
</evidence>
<feature type="signal peptide" evidence="8">
    <location>
        <begin position="1"/>
        <end position="23"/>
    </location>
</feature>
<feature type="chain" id="PRO_5040443103" description="acid phosphatase" evidence="8">
    <location>
        <begin position="24"/>
        <end position="377"/>
    </location>
</feature>
<comment type="catalytic activity">
    <reaction evidence="1">
        <text>a phosphate monoester + H2O = an alcohol + phosphate</text>
        <dbReference type="Rhea" id="RHEA:15017"/>
        <dbReference type="ChEBI" id="CHEBI:15377"/>
        <dbReference type="ChEBI" id="CHEBI:30879"/>
        <dbReference type="ChEBI" id="CHEBI:43474"/>
        <dbReference type="ChEBI" id="CHEBI:67140"/>
        <dbReference type="EC" id="3.1.3.2"/>
    </reaction>
</comment>
<proteinExistence type="inferred from homology"/>
<evidence type="ECO:0000313" key="10">
    <source>
        <dbReference type="Proteomes" id="UP001152798"/>
    </source>
</evidence>
<keyword evidence="4 8" id="KW-0732">Signal</keyword>
<evidence type="ECO:0000256" key="1">
    <source>
        <dbReference type="ARBA" id="ARBA00000032"/>
    </source>
</evidence>
<accession>A0A9P0H2U0</accession>
<dbReference type="InterPro" id="IPR000560">
    <property type="entry name" value="His_Pase_clade-2"/>
</dbReference>
<evidence type="ECO:0000256" key="4">
    <source>
        <dbReference type="ARBA" id="ARBA00022729"/>
    </source>
</evidence>
<dbReference type="SUPFAM" id="SSF53254">
    <property type="entry name" value="Phosphoglycerate mutase-like"/>
    <property type="match status" value="1"/>
</dbReference>
<keyword evidence="10" id="KW-1185">Reference proteome</keyword>
<dbReference type="Proteomes" id="UP001152798">
    <property type="component" value="Chromosome 3"/>
</dbReference>
<dbReference type="CDD" id="cd07061">
    <property type="entry name" value="HP_HAP_like"/>
    <property type="match status" value="1"/>
</dbReference>
<evidence type="ECO:0000313" key="9">
    <source>
        <dbReference type="EMBL" id="CAH1395443.1"/>
    </source>
</evidence>
<dbReference type="Gene3D" id="3.40.50.1240">
    <property type="entry name" value="Phosphoglycerate mutase-like"/>
    <property type="match status" value="1"/>
</dbReference>
<comment type="similarity">
    <text evidence="2">Belongs to the histidine acid phosphatase family.</text>
</comment>
<organism evidence="9 10">
    <name type="scientific">Nezara viridula</name>
    <name type="common">Southern green stink bug</name>
    <name type="synonym">Cimex viridulus</name>
    <dbReference type="NCBI Taxonomy" id="85310"/>
    <lineage>
        <taxon>Eukaryota</taxon>
        <taxon>Metazoa</taxon>
        <taxon>Ecdysozoa</taxon>
        <taxon>Arthropoda</taxon>
        <taxon>Hexapoda</taxon>
        <taxon>Insecta</taxon>
        <taxon>Pterygota</taxon>
        <taxon>Neoptera</taxon>
        <taxon>Paraneoptera</taxon>
        <taxon>Hemiptera</taxon>
        <taxon>Heteroptera</taxon>
        <taxon>Panheteroptera</taxon>
        <taxon>Pentatomomorpha</taxon>
        <taxon>Pentatomoidea</taxon>
        <taxon>Pentatomidae</taxon>
        <taxon>Pentatominae</taxon>
        <taxon>Nezara</taxon>
    </lineage>
</organism>